<reference evidence="1 2" key="1">
    <citation type="journal article" date="2022" name="Genome Biol. Evol.">
        <title>The Spruce Budworm Genome: Reconstructing the Evolutionary History of Antifreeze Proteins.</title>
        <authorList>
            <person name="Beliveau C."/>
            <person name="Gagne P."/>
            <person name="Picq S."/>
            <person name="Vernygora O."/>
            <person name="Keeling C.I."/>
            <person name="Pinkney K."/>
            <person name="Doucet D."/>
            <person name="Wen F."/>
            <person name="Johnston J.S."/>
            <person name="Maaroufi H."/>
            <person name="Boyle B."/>
            <person name="Laroche J."/>
            <person name="Dewar K."/>
            <person name="Juretic N."/>
            <person name="Blackburn G."/>
            <person name="Nisole A."/>
            <person name="Brunet B."/>
            <person name="Brandao M."/>
            <person name="Lumley L."/>
            <person name="Duan J."/>
            <person name="Quan G."/>
            <person name="Lucarotti C.J."/>
            <person name="Roe A.D."/>
            <person name="Sperling F.A.H."/>
            <person name="Levesque R.C."/>
            <person name="Cusson M."/>
        </authorList>
    </citation>
    <scope>NUCLEOTIDE SEQUENCE [LARGE SCALE GENOMIC DNA]</scope>
    <source>
        <strain evidence="1">Glfc:IPQL:Cfum</strain>
    </source>
</reference>
<accession>A0ACC0KDB2</accession>
<comment type="caution">
    <text evidence="1">The sequence shown here is derived from an EMBL/GenBank/DDBJ whole genome shotgun (WGS) entry which is preliminary data.</text>
</comment>
<sequence>MFEQFLEIAFEAELDTSEHPELMALAPELCGEHPATRAAAIQELRDMVYGTWDPNEYPVEDLVKTGMAIMEIGTRSPKMQILGGTCIVDLEGVTLKHAATLTPTIAYQIVCMMGLAHPCRLKSAHVVNNNWFLGTFVYLFKRFIDPKTWKRIHFHGHDLKSLQQHIDPECLPVRYGGTCRNHVTIATWLEKIRKYRDEKFDKEMKEIGYIIKE</sequence>
<gene>
    <name evidence="1" type="ORF">MSG28_012490</name>
</gene>
<evidence type="ECO:0000313" key="1">
    <source>
        <dbReference type="EMBL" id="KAI8434472.1"/>
    </source>
</evidence>
<dbReference type="Proteomes" id="UP001064048">
    <property type="component" value="Chromosome 21"/>
</dbReference>
<organism evidence="1 2">
    <name type="scientific">Choristoneura fumiferana</name>
    <name type="common">Spruce budworm moth</name>
    <name type="synonym">Archips fumiferana</name>
    <dbReference type="NCBI Taxonomy" id="7141"/>
    <lineage>
        <taxon>Eukaryota</taxon>
        <taxon>Metazoa</taxon>
        <taxon>Ecdysozoa</taxon>
        <taxon>Arthropoda</taxon>
        <taxon>Hexapoda</taxon>
        <taxon>Insecta</taxon>
        <taxon>Pterygota</taxon>
        <taxon>Neoptera</taxon>
        <taxon>Endopterygota</taxon>
        <taxon>Lepidoptera</taxon>
        <taxon>Glossata</taxon>
        <taxon>Ditrysia</taxon>
        <taxon>Tortricoidea</taxon>
        <taxon>Tortricidae</taxon>
        <taxon>Tortricinae</taxon>
        <taxon>Choristoneura</taxon>
    </lineage>
</organism>
<protein>
    <submittedName>
        <fullName evidence="1">Uncharacterized protein</fullName>
    </submittedName>
</protein>
<proteinExistence type="predicted"/>
<keyword evidence="2" id="KW-1185">Reference proteome</keyword>
<name>A0ACC0KDB2_CHOFU</name>
<dbReference type="EMBL" id="CM046121">
    <property type="protein sequence ID" value="KAI8434472.1"/>
    <property type="molecule type" value="Genomic_DNA"/>
</dbReference>
<evidence type="ECO:0000313" key="2">
    <source>
        <dbReference type="Proteomes" id="UP001064048"/>
    </source>
</evidence>